<dbReference type="GO" id="GO:0006631">
    <property type="term" value="P:fatty acid metabolic process"/>
    <property type="evidence" value="ECO:0007669"/>
    <property type="project" value="TreeGrafter"/>
</dbReference>
<evidence type="ECO:0000256" key="6">
    <source>
        <dbReference type="SAM" id="Coils"/>
    </source>
</evidence>
<evidence type="ECO:0000256" key="5">
    <source>
        <dbReference type="ARBA" id="ARBA00023315"/>
    </source>
</evidence>
<evidence type="ECO:0000256" key="1">
    <source>
        <dbReference type="ARBA" id="ARBA00004370"/>
    </source>
</evidence>
<dbReference type="Pfam" id="PF19277">
    <property type="entry name" value="GPAT_C"/>
    <property type="match status" value="1"/>
</dbReference>
<dbReference type="Proteomes" id="UP000092461">
    <property type="component" value="Unassembled WGS sequence"/>
</dbReference>
<organism evidence="9 10">
    <name type="scientific">Lutzomyia longipalpis</name>
    <name type="common">Sand fly</name>
    <dbReference type="NCBI Taxonomy" id="7200"/>
    <lineage>
        <taxon>Eukaryota</taxon>
        <taxon>Metazoa</taxon>
        <taxon>Ecdysozoa</taxon>
        <taxon>Arthropoda</taxon>
        <taxon>Hexapoda</taxon>
        <taxon>Insecta</taxon>
        <taxon>Pterygota</taxon>
        <taxon>Neoptera</taxon>
        <taxon>Endopterygota</taxon>
        <taxon>Diptera</taxon>
        <taxon>Nematocera</taxon>
        <taxon>Psychodoidea</taxon>
        <taxon>Psychodidae</taxon>
        <taxon>Lutzomyia</taxon>
        <taxon>Lutzomyia</taxon>
    </lineage>
</organism>
<dbReference type="SUPFAM" id="SSF69593">
    <property type="entry name" value="Glycerol-3-phosphate (1)-acyltransferase"/>
    <property type="match status" value="1"/>
</dbReference>
<evidence type="ECO:0000256" key="7">
    <source>
        <dbReference type="SAM" id="SignalP"/>
    </source>
</evidence>
<dbReference type="InterPro" id="IPR022284">
    <property type="entry name" value="GPAT/DHAPAT"/>
</dbReference>
<dbReference type="InterPro" id="IPR002123">
    <property type="entry name" value="Plipid/glycerol_acylTrfase"/>
</dbReference>
<feature type="coiled-coil region" evidence="6">
    <location>
        <begin position="188"/>
        <end position="237"/>
    </location>
</feature>
<keyword evidence="3" id="KW-0808">Transferase</keyword>
<feature type="signal peptide" evidence="7">
    <location>
        <begin position="1"/>
        <end position="19"/>
    </location>
</feature>
<dbReference type="InterPro" id="IPR041728">
    <property type="entry name" value="GPAT/DHAPAT_LPLAT"/>
</dbReference>
<comment type="similarity">
    <text evidence="2">Belongs to the GPAT/DAPAT family.</text>
</comment>
<reference evidence="9" key="1">
    <citation type="submission" date="2020-05" db="UniProtKB">
        <authorList>
            <consortium name="EnsemblMetazoa"/>
        </authorList>
    </citation>
    <scope>IDENTIFICATION</scope>
    <source>
        <strain evidence="9">Jacobina</strain>
    </source>
</reference>
<proteinExistence type="inferred from homology"/>
<evidence type="ECO:0000256" key="2">
    <source>
        <dbReference type="ARBA" id="ARBA00007937"/>
    </source>
</evidence>
<dbReference type="EMBL" id="AJWK01023486">
    <property type="status" value="NOT_ANNOTATED_CDS"/>
    <property type="molecule type" value="Genomic_DNA"/>
</dbReference>
<dbReference type="GO" id="GO:0031966">
    <property type="term" value="C:mitochondrial membrane"/>
    <property type="evidence" value="ECO:0007669"/>
    <property type="project" value="TreeGrafter"/>
</dbReference>
<comment type="subcellular location">
    <subcellularLocation>
        <location evidence="1">Membrane</location>
    </subcellularLocation>
</comment>
<feature type="chain" id="PRO_5008406118" description="Phospholipid/glycerol acyltransferase domain-containing protein" evidence="7">
    <location>
        <begin position="20"/>
        <end position="900"/>
    </location>
</feature>
<dbReference type="EMBL" id="AJWK01023488">
    <property type="status" value="NOT_ANNOTATED_CDS"/>
    <property type="molecule type" value="Genomic_DNA"/>
</dbReference>
<evidence type="ECO:0000256" key="3">
    <source>
        <dbReference type="ARBA" id="ARBA00022679"/>
    </source>
</evidence>
<evidence type="ECO:0000259" key="8">
    <source>
        <dbReference type="SMART" id="SM00563"/>
    </source>
</evidence>
<dbReference type="InterPro" id="IPR045520">
    <property type="entry name" value="GPAT/DHAPAT_C"/>
</dbReference>
<dbReference type="CDD" id="cd07993">
    <property type="entry name" value="LPLAT_DHAPAT-like"/>
    <property type="match status" value="1"/>
</dbReference>
<keyword evidence="6" id="KW-0175">Coiled coil</keyword>
<dbReference type="EnsemblMetazoa" id="LLOJ007102-RA">
    <property type="protein sequence ID" value="LLOJ007102-PA"/>
    <property type="gene ID" value="LLOJ007102"/>
</dbReference>
<evidence type="ECO:0000313" key="10">
    <source>
        <dbReference type="Proteomes" id="UP000092461"/>
    </source>
</evidence>
<name>A0A1B0CQF3_LUTLO</name>
<keyword evidence="5" id="KW-0012">Acyltransferase</keyword>
<dbReference type="PANTHER" id="PTHR12563">
    <property type="entry name" value="GLYCEROL-3-PHOSPHATE ACYLTRANSFERASE"/>
    <property type="match status" value="1"/>
</dbReference>
<evidence type="ECO:0000256" key="4">
    <source>
        <dbReference type="ARBA" id="ARBA00023136"/>
    </source>
</evidence>
<dbReference type="VEuPathDB" id="VectorBase:LLOJ007102"/>
<accession>A0A1B0CQF3</accession>
<dbReference type="GO" id="GO:0004366">
    <property type="term" value="F:glycerol-3-phosphate O-acyltransferase activity"/>
    <property type="evidence" value="ECO:0007669"/>
    <property type="project" value="TreeGrafter"/>
</dbReference>
<evidence type="ECO:0000313" key="9">
    <source>
        <dbReference type="EnsemblMetazoa" id="LLOJ007102-PA"/>
    </source>
</evidence>
<dbReference type="SMART" id="SM00563">
    <property type="entry name" value="PlsC"/>
    <property type="match status" value="1"/>
</dbReference>
<keyword evidence="7" id="KW-0732">Signal</keyword>
<dbReference type="EMBL" id="AJWK01023485">
    <property type="status" value="NOT_ANNOTATED_CDS"/>
    <property type="molecule type" value="Genomic_DNA"/>
</dbReference>
<sequence length="900" mass="102715">MLGIIEIFLFLCVVYYLFGKRTGDMVDVMSTRLQEAYGSWSYNGFNWGDGGQRGEERPTFDFLRRFGERQRKKRAQEKETDKRTRESSLYEIKEFVMQIPPLPQNMPQGLACRYCAPGSEIQLDPHERRRDVIDVLRTTQHVNQGPTKSWWNLATYFPILAQCLRVKKYHFPEVSPTVLKDKRVLDAIEQATIESVREERQAAEAQGRVFSDTETYTKMLEKQNKRARKVMKDMRAKMSNVLLQITSWIIYKLLPCFLTGAVAHPAQIEMLKAASRRTPNTPLIFLPLHRSHLDYVLVTFMLLNNDLRVPVIAAGNNLRIPFFGEALRGLGAFYIKRKIDPITGKKDIVYRAILNAYLQHCLTAGHNAEFFIEGGRTRTGKPCIPKGGILSVVVEAFLDKTVPDVLLVPVSVNYERLVDGNFVAEQLGQRKPPETFASAISAIWKAVKSNYGLMRIDFNEPFSLKELVDAFKRNQEHHTAPQRIEPGDRLLQQTKSSTSLYGTDIVQEDNRCLVDSIARHVVYDCASATSVMSTNAVTFLLLTQFRRGVTLSVFARALDRLRDDLTGLKDLGFTGNSEDIIKYVLELLGEHLITLDTINGEMFVKPVNTVPAMLELAYYANTLMPFYVLESVVTSAMYALLPQDVLNNTATTLNEKISLLEEDILELCHKFCDILRYEFILNKPCQDLDTLLRDTLHKMSDRDLISIPKKMHTEAELEAKRMHRRLLLNNDIEDDEDYVTYGYEEENVVMVDMNQRVHHVNSIAILAPIARTYLTVVDHLHRLLGNSQLEVEFIKGALAEVRQKFDNQERKRFSGNDKELPEAPGKVVSGTGESVSVEMIKNCLKLLEKWSVVQVECAGGVRLLSLTHRYHSSAGIEEVYHKIQAFNCISHFTFESDRLL</sequence>
<keyword evidence="4" id="KW-0472">Membrane</keyword>
<dbReference type="PANTHER" id="PTHR12563:SF23">
    <property type="entry name" value="BCDNA.GH07066"/>
    <property type="match status" value="1"/>
</dbReference>
<dbReference type="GO" id="GO:0008654">
    <property type="term" value="P:phospholipid biosynthetic process"/>
    <property type="evidence" value="ECO:0007669"/>
    <property type="project" value="TreeGrafter"/>
</dbReference>
<feature type="domain" description="Phospholipid/glycerol acyltransferase" evidence="8">
    <location>
        <begin position="283"/>
        <end position="415"/>
    </location>
</feature>
<dbReference type="EMBL" id="AJWK01023487">
    <property type="status" value="NOT_ANNOTATED_CDS"/>
    <property type="molecule type" value="Genomic_DNA"/>
</dbReference>
<keyword evidence="10" id="KW-1185">Reference proteome</keyword>
<dbReference type="Pfam" id="PF01553">
    <property type="entry name" value="Acyltransferase"/>
    <property type="match status" value="1"/>
</dbReference>
<dbReference type="EMBL" id="AJWK01023489">
    <property type="status" value="NOT_ANNOTATED_CDS"/>
    <property type="molecule type" value="Genomic_DNA"/>
</dbReference>
<dbReference type="AlphaFoldDB" id="A0A1B0CQF3"/>
<dbReference type="VEuPathDB" id="VectorBase:LLONM1_002291"/>
<dbReference type="GO" id="GO:0006072">
    <property type="term" value="P:glycerol-3-phosphate metabolic process"/>
    <property type="evidence" value="ECO:0007669"/>
    <property type="project" value="TreeGrafter"/>
</dbReference>
<dbReference type="GO" id="GO:0019432">
    <property type="term" value="P:triglyceride biosynthetic process"/>
    <property type="evidence" value="ECO:0007669"/>
    <property type="project" value="TreeGrafter"/>
</dbReference>
<protein>
    <recommendedName>
        <fullName evidence="8">Phospholipid/glycerol acyltransferase domain-containing protein</fullName>
    </recommendedName>
</protein>